<protein>
    <submittedName>
        <fullName evidence="1">Transcriptional regulator</fullName>
    </submittedName>
</protein>
<evidence type="ECO:0000313" key="1">
    <source>
        <dbReference type="EMBL" id="MIT46698.1"/>
    </source>
</evidence>
<name>A0A402SW93_SALER</name>
<dbReference type="EMBL" id="RSTW01000035">
    <property type="protein sequence ID" value="MIT46698.1"/>
    <property type="molecule type" value="Genomic_DNA"/>
</dbReference>
<reference evidence="1" key="1">
    <citation type="submission" date="2018-07" db="EMBL/GenBank/DDBJ databases">
        <authorList>
            <consortium name="GenomeTrakr network: Whole genome sequencing for foodborne pathogen traceback"/>
        </authorList>
    </citation>
    <scope>NUCLEOTIDE SEQUENCE [LARGE SCALE GENOMIC DNA]</scope>
    <source>
        <strain evidence="1">CFSAN034452</strain>
    </source>
</reference>
<gene>
    <name evidence="1" type="ORF">ATQ15_24900</name>
</gene>
<proteinExistence type="predicted"/>
<dbReference type="AlphaFoldDB" id="A0A402SW93"/>
<dbReference type="RefSeq" id="WP_079949271.1">
    <property type="nucleotide sequence ID" value="NZ_MYXQ01000017.1"/>
</dbReference>
<sequence>MKEYWDSLTKEQQGELAGSVGSTPGYLRLVFNGYKKAGFSLAKKLEERTAGIISKSDLRPDIYPKH</sequence>
<accession>A0A402SW93</accession>
<dbReference type="Proteomes" id="UP000885418">
    <property type="component" value="Unassembled WGS sequence"/>
</dbReference>
<organism evidence="1">
    <name type="scientific">Salmonella enterica</name>
    <name type="common">Salmonella choleraesuis</name>
    <dbReference type="NCBI Taxonomy" id="28901"/>
    <lineage>
        <taxon>Bacteria</taxon>
        <taxon>Pseudomonadati</taxon>
        <taxon>Pseudomonadota</taxon>
        <taxon>Gammaproteobacteria</taxon>
        <taxon>Enterobacterales</taxon>
        <taxon>Enterobacteriaceae</taxon>
        <taxon>Salmonella</taxon>
    </lineage>
</organism>
<comment type="caution">
    <text evidence="1">The sequence shown here is derived from an EMBL/GenBank/DDBJ whole genome shotgun (WGS) entry which is preliminary data.</text>
</comment>